<dbReference type="GO" id="GO:0005524">
    <property type="term" value="F:ATP binding"/>
    <property type="evidence" value="ECO:0007669"/>
    <property type="project" value="InterPro"/>
</dbReference>
<dbReference type="EMBL" id="KV419435">
    <property type="protein sequence ID" value="KZS88610.1"/>
    <property type="molecule type" value="Genomic_DNA"/>
</dbReference>
<dbReference type="SMART" id="SM00220">
    <property type="entry name" value="S_TKc"/>
    <property type="match status" value="1"/>
</dbReference>
<feature type="non-terminal residue" evidence="2">
    <location>
        <position position="1"/>
    </location>
</feature>
<feature type="domain" description="Protein kinase" evidence="1">
    <location>
        <begin position="1"/>
        <end position="237"/>
    </location>
</feature>
<dbReference type="GO" id="GO:0005737">
    <property type="term" value="C:cytoplasm"/>
    <property type="evidence" value="ECO:0007669"/>
    <property type="project" value="TreeGrafter"/>
</dbReference>
<dbReference type="GO" id="GO:0004674">
    <property type="term" value="F:protein serine/threonine kinase activity"/>
    <property type="evidence" value="ECO:0007669"/>
    <property type="project" value="TreeGrafter"/>
</dbReference>
<protein>
    <submittedName>
        <fullName evidence="2">Kinase-like protein</fullName>
    </submittedName>
</protein>
<proteinExistence type="predicted"/>
<dbReference type="PROSITE" id="PS00108">
    <property type="entry name" value="PROTEIN_KINASE_ST"/>
    <property type="match status" value="1"/>
</dbReference>
<organism evidence="2 3">
    <name type="scientific">Sistotremastrum niveocremeum HHB9708</name>
    <dbReference type="NCBI Taxonomy" id="1314777"/>
    <lineage>
        <taxon>Eukaryota</taxon>
        <taxon>Fungi</taxon>
        <taxon>Dikarya</taxon>
        <taxon>Basidiomycota</taxon>
        <taxon>Agaricomycotina</taxon>
        <taxon>Agaricomycetes</taxon>
        <taxon>Sistotremastrales</taxon>
        <taxon>Sistotremastraceae</taxon>
        <taxon>Sertulicium</taxon>
        <taxon>Sertulicium niveocremeum</taxon>
    </lineage>
</organism>
<dbReference type="InterPro" id="IPR008271">
    <property type="entry name" value="Ser/Thr_kinase_AS"/>
</dbReference>
<dbReference type="PROSITE" id="PS50011">
    <property type="entry name" value="PROTEIN_KINASE_DOM"/>
    <property type="match status" value="1"/>
</dbReference>
<dbReference type="Gene3D" id="1.10.510.10">
    <property type="entry name" value="Transferase(Phosphotransferase) domain 1"/>
    <property type="match status" value="1"/>
</dbReference>
<keyword evidence="3" id="KW-1185">Reference proteome</keyword>
<keyword evidence="2" id="KW-0808">Transferase</keyword>
<dbReference type="CDD" id="cd14014">
    <property type="entry name" value="STKc_PknB_like"/>
    <property type="match status" value="1"/>
</dbReference>
<dbReference type="Proteomes" id="UP000076722">
    <property type="component" value="Unassembled WGS sequence"/>
</dbReference>
<evidence type="ECO:0000259" key="1">
    <source>
        <dbReference type="PROSITE" id="PS50011"/>
    </source>
</evidence>
<dbReference type="STRING" id="1314777.A0A164PD70"/>
<evidence type="ECO:0000313" key="3">
    <source>
        <dbReference type="Proteomes" id="UP000076722"/>
    </source>
</evidence>
<reference evidence="2 3" key="1">
    <citation type="journal article" date="2016" name="Mol. Biol. Evol.">
        <title>Comparative Genomics of Early-Diverging Mushroom-Forming Fungi Provides Insights into the Origins of Lignocellulose Decay Capabilities.</title>
        <authorList>
            <person name="Nagy L.G."/>
            <person name="Riley R."/>
            <person name="Tritt A."/>
            <person name="Adam C."/>
            <person name="Daum C."/>
            <person name="Floudas D."/>
            <person name="Sun H."/>
            <person name="Yadav J.S."/>
            <person name="Pangilinan J."/>
            <person name="Larsson K.H."/>
            <person name="Matsuura K."/>
            <person name="Barry K."/>
            <person name="Labutti K."/>
            <person name="Kuo R."/>
            <person name="Ohm R.A."/>
            <person name="Bhattacharya S.S."/>
            <person name="Shirouzu T."/>
            <person name="Yoshinaga Y."/>
            <person name="Martin F.M."/>
            <person name="Grigoriev I.V."/>
            <person name="Hibbett D.S."/>
        </authorList>
    </citation>
    <scope>NUCLEOTIDE SEQUENCE [LARGE SCALE GENOMIC DNA]</scope>
    <source>
        <strain evidence="2 3">HHB9708</strain>
    </source>
</reference>
<name>A0A164PD70_9AGAM</name>
<dbReference type="PANTHER" id="PTHR24361">
    <property type="entry name" value="MITOGEN-ACTIVATED KINASE KINASE KINASE"/>
    <property type="match status" value="1"/>
</dbReference>
<keyword evidence="2" id="KW-0418">Kinase</keyword>
<evidence type="ECO:0000313" key="2">
    <source>
        <dbReference type="EMBL" id="KZS88610.1"/>
    </source>
</evidence>
<dbReference type="SUPFAM" id="SSF56112">
    <property type="entry name" value="Protein kinase-like (PK-like)"/>
    <property type="match status" value="1"/>
</dbReference>
<dbReference type="InterPro" id="IPR011009">
    <property type="entry name" value="Kinase-like_dom_sf"/>
</dbReference>
<dbReference type="InterPro" id="IPR053235">
    <property type="entry name" value="Ser_Thr_kinase"/>
</dbReference>
<dbReference type="InterPro" id="IPR000719">
    <property type="entry name" value="Prot_kinase_dom"/>
</dbReference>
<gene>
    <name evidence="2" type="ORF">SISNIDRAFT_417898</name>
</gene>
<accession>A0A164PD70</accession>
<dbReference type="Pfam" id="PF00069">
    <property type="entry name" value="Pkinase"/>
    <property type="match status" value="1"/>
</dbReference>
<dbReference type="AlphaFoldDB" id="A0A164PD70"/>
<sequence length="323" mass="35599">WAVLDHPNIAPFLGFSFYDVGQDVKLLALVSPWMANGSLSDYLKHYPSADRSKAIPEIAAGLAYLHDTGIIHRDLKPQNILVSDHGTAMITDFGMSALADVNSRFTSHSLNQTNGLGGTTRWMAPEQALALTRDTADNQQKPPPLTRAVDIWALGCVVVVIMTGLNPYHTVPADPGVIIKVVEKKPPYGPFPDGPPKQFASYPNLWELCLQCVDMDENLRPSAQEVKRALDDVDQALRYSTQALSQTHIYSGSKTDLSTRHHVLPTLEPPWNRVRRIVVVFPFDLVMVDVRAKFLFHFAVVIRPVVVSFSFTSCNSPASGVSA</sequence>